<name>A0ABT4IDD9_9EURY</name>
<evidence type="ECO:0000313" key="3">
    <source>
        <dbReference type="Proteomes" id="UP001141422"/>
    </source>
</evidence>
<feature type="transmembrane region" description="Helical" evidence="1">
    <location>
        <begin position="20"/>
        <end position="41"/>
    </location>
</feature>
<proteinExistence type="predicted"/>
<keyword evidence="1" id="KW-0812">Transmembrane</keyword>
<dbReference type="RefSeq" id="WP_268923986.1">
    <property type="nucleotide sequence ID" value="NZ_JAPTGB010000002.1"/>
</dbReference>
<protein>
    <submittedName>
        <fullName evidence="2">Uncharacterized protein</fullName>
    </submittedName>
</protein>
<comment type="caution">
    <text evidence="2">The sequence shown here is derived from an EMBL/GenBank/DDBJ whole genome shotgun (WGS) entry which is preliminary data.</text>
</comment>
<dbReference type="EMBL" id="JAPTGB010000002">
    <property type="protein sequence ID" value="MCZ0859765.1"/>
    <property type="molecule type" value="Genomic_DNA"/>
</dbReference>
<sequence>MFNAGHPDAVNLASSISPVSFNVGIGMGALLGSVVVNAVLLTRGNCGTTGVCYR</sequence>
<keyword evidence="3" id="KW-1185">Reference proteome</keyword>
<dbReference type="Proteomes" id="UP001141422">
    <property type="component" value="Unassembled WGS sequence"/>
</dbReference>
<accession>A0ABT4IDD9</accession>
<gene>
    <name evidence="2" type="ORF">O0S10_00820</name>
</gene>
<organism evidence="2 3">
    <name type="scientific">Methanocorpusculum petauri</name>
    <dbReference type="NCBI Taxonomy" id="3002863"/>
    <lineage>
        <taxon>Archaea</taxon>
        <taxon>Methanobacteriati</taxon>
        <taxon>Methanobacteriota</taxon>
        <taxon>Stenosarchaea group</taxon>
        <taxon>Methanomicrobia</taxon>
        <taxon>Methanomicrobiales</taxon>
        <taxon>Methanocorpusculaceae</taxon>
        <taxon>Methanocorpusculum</taxon>
    </lineage>
</organism>
<keyword evidence="1" id="KW-1133">Transmembrane helix</keyword>
<keyword evidence="1" id="KW-0472">Membrane</keyword>
<evidence type="ECO:0000256" key="1">
    <source>
        <dbReference type="SAM" id="Phobius"/>
    </source>
</evidence>
<evidence type="ECO:0000313" key="2">
    <source>
        <dbReference type="EMBL" id="MCZ0859765.1"/>
    </source>
</evidence>
<reference evidence="2" key="1">
    <citation type="submission" date="2022-12" db="EMBL/GenBank/DDBJ databases">
        <title>Isolation and characterisation of novel Methanocorpusculum spp. from native Australian herbivores indicates the genus is ancestrally host-associated.</title>
        <authorList>
            <person name="Volmer J.G."/>
            <person name="Soo R.M."/>
            <person name="Evans P.N."/>
            <person name="Hoedt E.C."/>
            <person name="Astorga Alsina A.L."/>
            <person name="Woodcroft B.J."/>
            <person name="Tyson G.W."/>
            <person name="Hugenholtz P."/>
            <person name="Morrison M."/>
        </authorList>
    </citation>
    <scope>NUCLEOTIDE SEQUENCE</scope>
    <source>
        <strain evidence="2">MG</strain>
    </source>
</reference>